<dbReference type="GO" id="GO:0050661">
    <property type="term" value="F:NADP binding"/>
    <property type="evidence" value="ECO:0007669"/>
    <property type="project" value="InterPro"/>
</dbReference>
<dbReference type="PIRSF" id="PIRSF000332">
    <property type="entry name" value="FMO"/>
    <property type="match status" value="1"/>
</dbReference>
<dbReference type="Pfam" id="PF00743">
    <property type="entry name" value="FMO-like"/>
    <property type="match status" value="2"/>
</dbReference>
<name>A0AA88RX72_TACVA</name>
<keyword evidence="7 8" id="KW-0503">Monooxygenase</keyword>
<keyword evidence="5" id="KW-0521">NADP</keyword>
<evidence type="ECO:0000256" key="7">
    <source>
        <dbReference type="ARBA" id="ARBA00023033"/>
    </source>
</evidence>
<dbReference type="Gene3D" id="3.50.50.60">
    <property type="entry name" value="FAD/NAD(P)-binding domain"/>
    <property type="match status" value="2"/>
</dbReference>
<evidence type="ECO:0000313" key="9">
    <source>
        <dbReference type="EMBL" id="KAK2823500.1"/>
    </source>
</evidence>
<dbReference type="GO" id="GO:0050660">
    <property type="term" value="F:flavin adenine dinucleotide binding"/>
    <property type="evidence" value="ECO:0007669"/>
    <property type="project" value="InterPro"/>
</dbReference>
<keyword evidence="10" id="KW-1185">Reference proteome</keyword>
<dbReference type="PANTHER" id="PTHR23023">
    <property type="entry name" value="DIMETHYLANILINE MONOOXYGENASE"/>
    <property type="match status" value="1"/>
</dbReference>
<proteinExistence type="inferred from homology"/>
<reference evidence="9" key="1">
    <citation type="submission" date="2023-08" db="EMBL/GenBank/DDBJ databases">
        <title>Pelteobagrus vachellii genome.</title>
        <authorList>
            <person name="Liu H."/>
        </authorList>
    </citation>
    <scope>NUCLEOTIDE SEQUENCE</scope>
    <source>
        <strain evidence="9">PRFRI_2022a</strain>
        <tissue evidence="9">Muscle</tissue>
    </source>
</reference>
<evidence type="ECO:0000256" key="4">
    <source>
        <dbReference type="ARBA" id="ARBA00022827"/>
    </source>
</evidence>
<evidence type="ECO:0000256" key="1">
    <source>
        <dbReference type="ARBA" id="ARBA00001974"/>
    </source>
</evidence>
<dbReference type="SUPFAM" id="SSF51905">
    <property type="entry name" value="FAD/NAD(P)-binding domain"/>
    <property type="match status" value="2"/>
</dbReference>
<accession>A0AA88RX72</accession>
<dbReference type="PRINTS" id="PR00370">
    <property type="entry name" value="FMOXYGENASE"/>
</dbReference>
<comment type="cofactor">
    <cofactor evidence="1 8">
        <name>FAD</name>
        <dbReference type="ChEBI" id="CHEBI:57692"/>
    </cofactor>
</comment>
<evidence type="ECO:0000256" key="3">
    <source>
        <dbReference type="ARBA" id="ARBA00022630"/>
    </source>
</evidence>
<dbReference type="EC" id="1.-.-.-" evidence="8"/>
<protein>
    <recommendedName>
        <fullName evidence="8">Flavin-containing monooxygenase</fullName>
        <ecNumber evidence="8">1.-.-.-</ecNumber>
    </recommendedName>
</protein>
<dbReference type="InterPro" id="IPR036188">
    <property type="entry name" value="FAD/NAD-bd_sf"/>
</dbReference>
<evidence type="ECO:0000313" key="10">
    <source>
        <dbReference type="Proteomes" id="UP001187315"/>
    </source>
</evidence>
<evidence type="ECO:0000256" key="6">
    <source>
        <dbReference type="ARBA" id="ARBA00023002"/>
    </source>
</evidence>
<keyword evidence="3 8" id="KW-0285">Flavoprotein</keyword>
<dbReference type="FunFam" id="3.50.50.60:FF:000138">
    <property type="entry name" value="Flavin-containing monooxygenase"/>
    <property type="match status" value="1"/>
</dbReference>
<dbReference type="InterPro" id="IPR020946">
    <property type="entry name" value="Flavin_mOase-like"/>
</dbReference>
<evidence type="ECO:0000256" key="5">
    <source>
        <dbReference type="ARBA" id="ARBA00022857"/>
    </source>
</evidence>
<sequence length="442" mass="50207">MNPRGKHRVAVVGAGAAGLCAARHILFRSESFEPPVVFEQSARVGGTWYYEERVGTSDDGRLIHSSMYRDLRTNLPKEVMMFPDFPFDFHLPSFLTHLDVQQYLETYCKSHDIMPHIKFNTMVEEVKPISMETDEGGGMRWEVILRGMHGGHSTQIFDSVFICNGHYSAPHLPSIPGIEHFKGKVMHSHSYRYPEPFAHQSVVVLGAGPSGIDISFELAQAKAEVILSHNKTSLTFSLPPEIRQAPPLVKVLDNGSLFFQDGSVAHAQVLLLCTGYNYHFPFLCLKQLGLEVQYHLVAPLYKYLVLPAFPSLFFIGLGKNICPFLNFHYQVQFALAVLDGTVQLPSRELMEEDVKKGMQRKIQMGVHGKDLLQTKCEQWDYYESLATTARLPPPNPVIRSLYEEVQKQRRANLKTYREINYRLVKATEWQILNAPDKQIDNA</sequence>
<gene>
    <name evidence="9" type="ORF">Q7C36_020100</name>
</gene>
<dbReference type="EMBL" id="JAVHJS010000021">
    <property type="protein sequence ID" value="KAK2823500.1"/>
    <property type="molecule type" value="Genomic_DNA"/>
</dbReference>
<dbReference type="InterPro" id="IPR000960">
    <property type="entry name" value="Flavin_mOase"/>
</dbReference>
<comment type="caution">
    <text evidence="9">The sequence shown here is derived from an EMBL/GenBank/DDBJ whole genome shotgun (WGS) entry which is preliminary data.</text>
</comment>
<dbReference type="AlphaFoldDB" id="A0AA88RX72"/>
<dbReference type="InterPro" id="IPR050346">
    <property type="entry name" value="FMO-like"/>
</dbReference>
<dbReference type="Proteomes" id="UP001187315">
    <property type="component" value="Unassembled WGS sequence"/>
</dbReference>
<organism evidence="9 10">
    <name type="scientific">Tachysurus vachellii</name>
    <name type="common">Darkbarbel catfish</name>
    <name type="synonym">Pelteobagrus vachellii</name>
    <dbReference type="NCBI Taxonomy" id="175792"/>
    <lineage>
        <taxon>Eukaryota</taxon>
        <taxon>Metazoa</taxon>
        <taxon>Chordata</taxon>
        <taxon>Craniata</taxon>
        <taxon>Vertebrata</taxon>
        <taxon>Euteleostomi</taxon>
        <taxon>Actinopterygii</taxon>
        <taxon>Neopterygii</taxon>
        <taxon>Teleostei</taxon>
        <taxon>Ostariophysi</taxon>
        <taxon>Siluriformes</taxon>
        <taxon>Bagridae</taxon>
        <taxon>Tachysurus</taxon>
    </lineage>
</organism>
<keyword evidence="6 8" id="KW-0560">Oxidoreductase</keyword>
<evidence type="ECO:0000256" key="2">
    <source>
        <dbReference type="ARBA" id="ARBA00009183"/>
    </source>
</evidence>
<keyword evidence="4 8" id="KW-0274">FAD</keyword>
<evidence type="ECO:0000256" key="8">
    <source>
        <dbReference type="RuleBase" id="RU361177"/>
    </source>
</evidence>
<dbReference type="GO" id="GO:0004499">
    <property type="term" value="F:N,N-dimethylaniline monooxygenase activity"/>
    <property type="evidence" value="ECO:0007669"/>
    <property type="project" value="InterPro"/>
</dbReference>
<comment type="similarity">
    <text evidence="2 8">Belongs to the FMO family.</text>
</comment>